<dbReference type="RefSeq" id="WP_234811842.1">
    <property type="nucleotide sequence ID" value="NZ_BCSY01000011.1"/>
</dbReference>
<evidence type="ECO:0008006" key="4">
    <source>
        <dbReference type="Google" id="ProtNLM"/>
    </source>
</evidence>
<dbReference type="InterPro" id="IPR025333">
    <property type="entry name" value="DUF4239"/>
</dbReference>
<sequence length="263" mass="28350">MAAWLVQHIPAGLLLILLIVVVAGGAVLVLRAIRHSYPALTLDEHNDVTRFTYGVIGFVYAFFIGFVVSSMWGAINTADGNARTEGAAAVQMATDATVFAPTDRYRVRAALLSYENAAIAEWTEGNNQRSPAADRALIDLRTAYGQVQAATGTEKTFLATSFSNLDKIGQARTARILQARTDDGPPWPLWAVIFITSAMVLGTAIVYGVERPAMHYPMVVIVGVLVATNLFLILELAHPFIGDIATTPDPLREAVRVLTEPVG</sequence>
<organism evidence="2 3">
    <name type="scientific">Mycolicibacterium canariasense</name>
    <name type="common">Mycobacterium canariasense</name>
    <dbReference type="NCBI Taxonomy" id="228230"/>
    <lineage>
        <taxon>Bacteria</taxon>
        <taxon>Bacillati</taxon>
        <taxon>Actinomycetota</taxon>
        <taxon>Actinomycetes</taxon>
        <taxon>Mycobacteriales</taxon>
        <taxon>Mycobacteriaceae</taxon>
        <taxon>Mycolicibacterium</taxon>
    </lineage>
</organism>
<feature type="transmembrane region" description="Helical" evidence="1">
    <location>
        <begin position="12"/>
        <end position="33"/>
    </location>
</feature>
<protein>
    <recommendedName>
        <fullName evidence="4">DUF4239 domain-containing protein</fullName>
    </recommendedName>
</protein>
<dbReference type="Pfam" id="PF14023">
    <property type="entry name" value="Bestrophin-like"/>
    <property type="match status" value="1"/>
</dbReference>
<keyword evidence="1" id="KW-0812">Transmembrane</keyword>
<reference evidence="3" key="1">
    <citation type="journal article" date="2016" name="Genome Announc.">
        <title>Draft Genome Sequences of Five Rapidly Growing Mycobacterium Species, M. thermoresistibile, M. fortuitum subsp. acetamidolyticum, M. canariasense, M. brisbanense, and M. novocastrense.</title>
        <authorList>
            <person name="Katahira K."/>
            <person name="Ogura Y."/>
            <person name="Gotoh Y."/>
            <person name="Hayashi T."/>
        </authorList>
    </citation>
    <scope>NUCLEOTIDE SEQUENCE [LARGE SCALE GENOMIC DNA]</scope>
    <source>
        <strain evidence="3">JCM15298</strain>
    </source>
</reference>
<keyword evidence="3" id="KW-1185">Reference proteome</keyword>
<keyword evidence="1" id="KW-1133">Transmembrane helix</keyword>
<accession>A0A124E1E4</accession>
<dbReference type="Proteomes" id="UP000069443">
    <property type="component" value="Unassembled WGS sequence"/>
</dbReference>
<evidence type="ECO:0000313" key="2">
    <source>
        <dbReference type="EMBL" id="GAS93409.1"/>
    </source>
</evidence>
<dbReference type="EMBL" id="BCSY01000011">
    <property type="protein sequence ID" value="GAS93409.1"/>
    <property type="molecule type" value="Genomic_DNA"/>
</dbReference>
<gene>
    <name evidence="2" type="ORF">RMCC_0375</name>
</gene>
<comment type="caution">
    <text evidence="2">The sequence shown here is derived from an EMBL/GenBank/DDBJ whole genome shotgun (WGS) entry which is preliminary data.</text>
</comment>
<reference evidence="3" key="2">
    <citation type="submission" date="2016-02" db="EMBL/GenBank/DDBJ databases">
        <title>Draft genome sequence of five rapidly growing Mycobacterium species.</title>
        <authorList>
            <person name="Katahira K."/>
            <person name="Gotou Y."/>
            <person name="Iida K."/>
            <person name="Ogura Y."/>
            <person name="Hayashi T."/>
        </authorList>
    </citation>
    <scope>NUCLEOTIDE SEQUENCE [LARGE SCALE GENOMIC DNA]</scope>
    <source>
        <strain evidence="3">JCM15298</strain>
    </source>
</reference>
<name>A0A124E1E4_MYCCR</name>
<keyword evidence="1" id="KW-0472">Membrane</keyword>
<evidence type="ECO:0000256" key="1">
    <source>
        <dbReference type="SAM" id="Phobius"/>
    </source>
</evidence>
<feature type="transmembrane region" description="Helical" evidence="1">
    <location>
        <begin position="215"/>
        <end position="234"/>
    </location>
</feature>
<feature type="transmembrane region" description="Helical" evidence="1">
    <location>
        <begin position="187"/>
        <end position="209"/>
    </location>
</feature>
<dbReference type="STRING" id="228230.RMCC_0375"/>
<evidence type="ECO:0000313" key="3">
    <source>
        <dbReference type="Proteomes" id="UP000069443"/>
    </source>
</evidence>
<proteinExistence type="predicted"/>
<feature type="transmembrane region" description="Helical" evidence="1">
    <location>
        <begin position="53"/>
        <end position="75"/>
    </location>
</feature>
<dbReference type="AlphaFoldDB" id="A0A124E1E4"/>